<gene>
    <name evidence="1" type="ORF">Hyperionvirus2_204</name>
</gene>
<accession>A0A3G5A6F0</accession>
<evidence type="ECO:0000313" key="1">
    <source>
        <dbReference type="EMBL" id="AYV82836.1"/>
    </source>
</evidence>
<dbReference type="EMBL" id="MK072384">
    <property type="protein sequence ID" value="AYV82836.1"/>
    <property type="molecule type" value="Genomic_DNA"/>
</dbReference>
<organism evidence="1">
    <name type="scientific">Hyperionvirus sp</name>
    <dbReference type="NCBI Taxonomy" id="2487770"/>
    <lineage>
        <taxon>Viruses</taxon>
        <taxon>Varidnaviria</taxon>
        <taxon>Bamfordvirae</taxon>
        <taxon>Nucleocytoviricota</taxon>
        <taxon>Megaviricetes</taxon>
        <taxon>Imitervirales</taxon>
        <taxon>Mimiviridae</taxon>
        <taxon>Klosneuvirinae</taxon>
    </lineage>
</organism>
<reference evidence="1" key="1">
    <citation type="submission" date="2018-10" db="EMBL/GenBank/DDBJ databases">
        <title>Hidden diversity of soil giant viruses.</title>
        <authorList>
            <person name="Schulz F."/>
            <person name="Alteio L."/>
            <person name="Goudeau D."/>
            <person name="Ryan E.M."/>
            <person name="Malmstrom R.R."/>
            <person name="Blanchard J."/>
            <person name="Woyke T."/>
        </authorList>
    </citation>
    <scope>NUCLEOTIDE SEQUENCE</scope>
    <source>
        <strain evidence="1">HYV1</strain>
    </source>
</reference>
<protein>
    <submittedName>
        <fullName evidence="1">Uncharacterized protein</fullName>
    </submittedName>
</protein>
<name>A0A3G5A6F0_9VIRU</name>
<sequence>MAAQESKKTGISVLLGLKTLFGAVPKNISVLKICAAVGLRPWMGALLIHHLSCHFRIYAEDSGDALVQVYDAMATLLARSIIDWKTQFIKYTDESKSILQKFIPEAQKRYAAEYANMCNEKRLFGNLPVAIEYALYKFIAGSTIHCSIAIKKISGYNLGYVFLRVAASEITDVEFFVKYHYRKNDCCFLIDEAHVRKMVDPSEKAEAENLVREEFIQTILSGRVYSSWEAVLKAHKEGNECDREVFDLLSAPTIKI</sequence>
<proteinExistence type="predicted"/>